<dbReference type="PANTHER" id="PTHR44051:SF8">
    <property type="entry name" value="GLUTATHIONE S-TRANSFERASE GSTA"/>
    <property type="match status" value="1"/>
</dbReference>
<sequence>MFPDILLYGNDGSCSFVPRALLNELEIPYQIVNLQYEAGKMEAADGSLSNEEYKRINPSGYVPALGIGATAITELPAICAFIARLAPERGVLGTNPIGQAKVDEWMAWLSGTLHGYCFAMMWAPRRFTEDQDAVESIREQGQKVVLECYERIECSMSGGSAVGDSLTVVDFALYMFGRWGTLRIGLAKDHMQNNYPKYTQLMREMESRASVRRTLDEHSLAVVFGRGGEV</sequence>
<dbReference type="PANTHER" id="PTHR44051">
    <property type="entry name" value="GLUTATHIONE S-TRANSFERASE-RELATED"/>
    <property type="match status" value="1"/>
</dbReference>
<feature type="domain" description="GST C-terminal" evidence="3">
    <location>
        <begin position="95"/>
        <end position="224"/>
    </location>
</feature>
<dbReference type="Gene3D" id="1.20.1050.10">
    <property type="match status" value="1"/>
</dbReference>
<dbReference type="InterPro" id="IPR036249">
    <property type="entry name" value="Thioredoxin-like_sf"/>
</dbReference>
<dbReference type="SUPFAM" id="SSF47616">
    <property type="entry name" value="GST C-terminal domain-like"/>
    <property type="match status" value="1"/>
</dbReference>
<dbReference type="PROSITE" id="PS50405">
    <property type="entry name" value="GST_CTER"/>
    <property type="match status" value="1"/>
</dbReference>
<reference evidence="4" key="1">
    <citation type="submission" date="2023-04" db="EMBL/GenBank/DDBJ databases">
        <title>Black Yeasts Isolated from many extreme environments.</title>
        <authorList>
            <person name="Coleine C."/>
            <person name="Stajich J.E."/>
            <person name="Selbmann L."/>
        </authorList>
    </citation>
    <scope>NUCLEOTIDE SEQUENCE</scope>
    <source>
        <strain evidence="4">CCFEE 5312</strain>
    </source>
</reference>
<dbReference type="InterPro" id="IPR036282">
    <property type="entry name" value="Glutathione-S-Trfase_C_sf"/>
</dbReference>
<evidence type="ECO:0000313" key="5">
    <source>
        <dbReference type="Proteomes" id="UP001271007"/>
    </source>
</evidence>
<gene>
    <name evidence="4" type="ORF">LTR09_003853</name>
</gene>
<protein>
    <recommendedName>
        <fullName evidence="6">Glutathione S-transferase</fullName>
    </recommendedName>
</protein>
<dbReference type="Pfam" id="PF13409">
    <property type="entry name" value="GST_N_2"/>
    <property type="match status" value="1"/>
</dbReference>
<dbReference type="PROSITE" id="PS50404">
    <property type="entry name" value="GST_NTER"/>
    <property type="match status" value="1"/>
</dbReference>
<dbReference type="Gene3D" id="3.40.30.10">
    <property type="entry name" value="Glutaredoxin"/>
    <property type="match status" value="1"/>
</dbReference>
<comment type="caution">
    <text evidence="4">The sequence shown here is derived from an EMBL/GenBank/DDBJ whole genome shotgun (WGS) entry which is preliminary data.</text>
</comment>
<name>A0AAJ0GA85_9PEZI</name>
<dbReference type="CDD" id="cd03057">
    <property type="entry name" value="GST_N_Beta"/>
    <property type="match status" value="1"/>
</dbReference>
<dbReference type="SUPFAM" id="SSF52833">
    <property type="entry name" value="Thioredoxin-like"/>
    <property type="match status" value="1"/>
</dbReference>
<comment type="similarity">
    <text evidence="1">Belongs to the GST superfamily.</text>
</comment>
<dbReference type="InterPro" id="IPR040079">
    <property type="entry name" value="Glutathione_S-Trfase"/>
</dbReference>
<dbReference type="SFLD" id="SFLDG00358">
    <property type="entry name" value="Main_(cytGST)"/>
    <property type="match status" value="1"/>
</dbReference>
<evidence type="ECO:0008006" key="6">
    <source>
        <dbReference type="Google" id="ProtNLM"/>
    </source>
</evidence>
<feature type="domain" description="GST N-terminal" evidence="2">
    <location>
        <begin position="2"/>
        <end position="90"/>
    </location>
</feature>
<dbReference type="InterPro" id="IPR004045">
    <property type="entry name" value="Glutathione_S-Trfase_N"/>
</dbReference>
<proteinExistence type="inferred from homology"/>
<evidence type="ECO:0000256" key="1">
    <source>
        <dbReference type="ARBA" id="ARBA00007409"/>
    </source>
</evidence>
<accession>A0AAJ0GA85</accession>
<dbReference type="Proteomes" id="UP001271007">
    <property type="component" value="Unassembled WGS sequence"/>
</dbReference>
<dbReference type="Pfam" id="PF14497">
    <property type="entry name" value="GST_C_3"/>
    <property type="match status" value="1"/>
</dbReference>
<dbReference type="SFLD" id="SFLDS00019">
    <property type="entry name" value="Glutathione_Transferase_(cytos"/>
    <property type="match status" value="1"/>
</dbReference>
<evidence type="ECO:0000313" key="4">
    <source>
        <dbReference type="EMBL" id="KAK3055300.1"/>
    </source>
</evidence>
<dbReference type="AlphaFoldDB" id="A0AAJ0GA85"/>
<organism evidence="4 5">
    <name type="scientific">Extremus antarcticus</name>
    <dbReference type="NCBI Taxonomy" id="702011"/>
    <lineage>
        <taxon>Eukaryota</taxon>
        <taxon>Fungi</taxon>
        <taxon>Dikarya</taxon>
        <taxon>Ascomycota</taxon>
        <taxon>Pezizomycotina</taxon>
        <taxon>Dothideomycetes</taxon>
        <taxon>Dothideomycetidae</taxon>
        <taxon>Mycosphaerellales</taxon>
        <taxon>Extremaceae</taxon>
        <taxon>Extremus</taxon>
    </lineage>
</organism>
<dbReference type="InterPro" id="IPR004046">
    <property type="entry name" value="GST_C"/>
</dbReference>
<evidence type="ECO:0000259" key="2">
    <source>
        <dbReference type="PROSITE" id="PS50404"/>
    </source>
</evidence>
<dbReference type="InterPro" id="IPR010987">
    <property type="entry name" value="Glutathione-S-Trfase_C-like"/>
</dbReference>
<keyword evidence="5" id="KW-1185">Reference proteome</keyword>
<evidence type="ECO:0000259" key="3">
    <source>
        <dbReference type="PROSITE" id="PS50405"/>
    </source>
</evidence>
<dbReference type="EMBL" id="JAWDJX010000009">
    <property type="protein sequence ID" value="KAK3055300.1"/>
    <property type="molecule type" value="Genomic_DNA"/>
</dbReference>